<proteinExistence type="predicted"/>
<keyword evidence="2" id="KW-1185">Reference proteome</keyword>
<dbReference type="EMBL" id="KJ489401">
    <property type="protein sequence ID" value="AHZ10726.1"/>
    <property type="molecule type" value="Genomic_DNA"/>
</dbReference>
<protein>
    <submittedName>
        <fullName evidence="1">Uncharacterized protein</fullName>
    </submittedName>
</protein>
<organism evidence="1 2">
    <name type="scientific">Bacillus phage Megatron</name>
    <dbReference type="NCBI Taxonomy" id="1486661"/>
    <lineage>
        <taxon>Viruses</taxon>
        <taxon>Duplodnaviria</taxon>
        <taxon>Heunggongvirae</taxon>
        <taxon>Uroviricota</taxon>
        <taxon>Caudoviricetes</taxon>
        <taxon>Herelleviridae</taxon>
        <taxon>Bastillevirinae</taxon>
        <taxon>Wphvirus</taxon>
        <taxon>Wphvirus megatron</taxon>
    </lineage>
</organism>
<evidence type="ECO:0000313" key="1">
    <source>
        <dbReference type="EMBL" id="AHZ10726.1"/>
    </source>
</evidence>
<sequence>MNAIAKMSGKISNLASNSNDFTVSIGEYVIVSSSKEGQNALVALTMSAKVEMIKVNDCTVGNLEKMIKVAKDTLVNHLVKEKESLYR</sequence>
<dbReference type="GeneID" id="19525853"/>
<accession>A0A024B3H8</accession>
<reference evidence="2" key="1">
    <citation type="submission" date="2014-09" db="EMBL/GenBank/DDBJ databases">
        <authorList>
            <person name="Sauder A.B."/>
            <person name="McKenzie Q.R."/>
            <person name="Temple L.M."/>
            <person name="Alexis B.K."/>
            <person name="Al-Atrache Z."/>
            <person name="Lewis L.O."/>
            <person name="Loesser-Casey K.E."/>
            <person name="Mitchell K.J."/>
        </authorList>
    </citation>
    <scope>NUCLEOTIDE SEQUENCE [LARGE SCALE GENOMIC DNA]</scope>
</reference>
<dbReference type="RefSeq" id="YP_009036215.1">
    <property type="nucleotide sequence ID" value="NC_024211.1"/>
</dbReference>
<dbReference type="Proteomes" id="UP000026906">
    <property type="component" value="Segment"/>
</dbReference>
<name>A0A024B3H8_9CAUD</name>
<dbReference type="KEGG" id="vg:19525853"/>
<evidence type="ECO:0000313" key="2">
    <source>
        <dbReference type="Proteomes" id="UP000026906"/>
    </source>
</evidence>